<proteinExistence type="predicted"/>
<sequence length="900" mass="103376">MKKNCSFILLILLFFCVAARLHAQYQIKGEVMDAQTGEPVPAAMILLLAQQSEQPLAYTLTDQEGRFALSYTGELRVLRVLIRHLSYREYTQLLVLAEENTAPVVIRAALQPQELELGEVVVQEAPPIIVKQDTIIYNIEHWQQAGDQTLEDVLRKMPGFVVLPNGDIQYNGKIIQKVLVDGKEVSNVGTAVVTRSIDPSKVESVEVRTNEKNHKLKNSLLDRNELLVLDVKLKKDIKQSFFGRVGVEASLQEEEISGGGLANMMHIGKHTAAQLIAEQEPLGITEISIYNVRSIGAEAMQELFGSLGMDFEEIKNRDAYAAELYGVNDYLRNPNTIVGGSFKWQLTPHSELTLASFNQYNELTTSMNSSWSLAGGGDNQWRNEVFQLDFKNKTKLLWSLDTENTKSRLSLNIDYNSLSPHELNYERVAGLSYDFRRWQSSFALLPSLFYERLIGRSWAIQLKAGYMKQTHNADDRLLHNDSTYIVYLQDDKGSLIRNFRQVRAYKHNLWRTSLLVQYAHERGGDFRLGADMERHGLDAEKQAFLDTGAKWQPLAAHTLSGAVFGLQSWRLSPFLSHQWRWGALKLKHTWRWAHVWYPSLVESTYNNTNNLEVEVELSSNILDWQLTTGYERRLVSFPLLALSPGDELEGFRSIRRTRVVDLKPRLGEAFSFTLYKDWYNQWDCFIVINWGKIYNAPIYNTQNLPFIEQIYAQQLSSYLLAEIQLSKNFIDPAAKFEFVQSFLQNGQENINGADSTTYRSDALRWMTELNFYYGGMGSRWKLTCKNKLSNYAFRNELIEGVPVQRMFSSSLGADYELILERLLVSTSSRYVYFYDAQSATFWELNAALKYITPKWQLELSAGNLLNNREFVMQDVSPLLINTNYRRVLPRYVKIGVRRTF</sequence>
<dbReference type="AlphaFoldDB" id="A0A846MNG9"/>
<feature type="chain" id="PRO_5032721102" description="TonB-dependent receptor" evidence="1">
    <location>
        <begin position="24"/>
        <end position="900"/>
    </location>
</feature>
<protein>
    <recommendedName>
        <fullName evidence="4">TonB-dependent receptor</fullName>
    </recommendedName>
</protein>
<dbReference type="Proteomes" id="UP000537126">
    <property type="component" value="Unassembled WGS sequence"/>
</dbReference>
<dbReference type="SUPFAM" id="SSF49464">
    <property type="entry name" value="Carboxypeptidase regulatory domain-like"/>
    <property type="match status" value="1"/>
</dbReference>
<feature type="signal peptide" evidence="1">
    <location>
        <begin position="1"/>
        <end position="23"/>
    </location>
</feature>
<keyword evidence="3" id="KW-1185">Reference proteome</keyword>
<comment type="caution">
    <text evidence="2">The sequence shown here is derived from an EMBL/GenBank/DDBJ whole genome shotgun (WGS) entry which is preliminary data.</text>
</comment>
<keyword evidence="1" id="KW-0732">Signal</keyword>
<name>A0A846MNG9_9BACT</name>
<evidence type="ECO:0008006" key="4">
    <source>
        <dbReference type="Google" id="ProtNLM"/>
    </source>
</evidence>
<dbReference type="EMBL" id="JAASRN010000001">
    <property type="protein sequence ID" value="NIK73001.1"/>
    <property type="molecule type" value="Genomic_DNA"/>
</dbReference>
<evidence type="ECO:0000313" key="3">
    <source>
        <dbReference type="Proteomes" id="UP000537126"/>
    </source>
</evidence>
<evidence type="ECO:0000313" key="2">
    <source>
        <dbReference type="EMBL" id="NIK73001.1"/>
    </source>
</evidence>
<evidence type="ECO:0000256" key="1">
    <source>
        <dbReference type="SAM" id="SignalP"/>
    </source>
</evidence>
<dbReference type="InterPro" id="IPR008969">
    <property type="entry name" value="CarboxyPept-like_regulatory"/>
</dbReference>
<reference evidence="2 3" key="1">
    <citation type="submission" date="2020-03" db="EMBL/GenBank/DDBJ databases">
        <title>Genomic Encyclopedia of Type Strains, Phase IV (KMG-IV): sequencing the most valuable type-strain genomes for metagenomic binning, comparative biology and taxonomic classification.</title>
        <authorList>
            <person name="Goeker M."/>
        </authorList>
    </citation>
    <scope>NUCLEOTIDE SEQUENCE [LARGE SCALE GENOMIC DNA]</scope>
    <source>
        <strain evidence="2 3">DSM 5718</strain>
    </source>
</reference>
<dbReference type="RefSeq" id="WP_166918284.1">
    <property type="nucleotide sequence ID" value="NZ_JAASRN010000001.1"/>
</dbReference>
<gene>
    <name evidence="2" type="ORF">FHS56_000487</name>
</gene>
<dbReference type="SUPFAM" id="SSF56935">
    <property type="entry name" value="Porins"/>
    <property type="match status" value="1"/>
</dbReference>
<organism evidence="2 3">
    <name type="scientific">Thermonema lapsum</name>
    <dbReference type="NCBI Taxonomy" id="28195"/>
    <lineage>
        <taxon>Bacteria</taxon>
        <taxon>Pseudomonadati</taxon>
        <taxon>Bacteroidota</taxon>
        <taxon>Cytophagia</taxon>
        <taxon>Cytophagales</taxon>
        <taxon>Thermonemataceae</taxon>
        <taxon>Thermonema</taxon>
    </lineage>
</organism>
<accession>A0A846MNG9</accession>